<dbReference type="Pfam" id="PF06662">
    <property type="entry name" value="C5-epim_C"/>
    <property type="match status" value="1"/>
</dbReference>
<dbReference type="InterPro" id="IPR059154">
    <property type="entry name" value="Glce_b_sandwich"/>
</dbReference>
<organism evidence="17 18">
    <name type="scientific">Paramuricea clavata</name>
    <name type="common">Red gorgonian</name>
    <name type="synonym">Violescent sea-whip</name>
    <dbReference type="NCBI Taxonomy" id="317549"/>
    <lineage>
        <taxon>Eukaryota</taxon>
        <taxon>Metazoa</taxon>
        <taxon>Cnidaria</taxon>
        <taxon>Anthozoa</taxon>
        <taxon>Octocorallia</taxon>
        <taxon>Malacalcyonacea</taxon>
        <taxon>Plexauridae</taxon>
        <taxon>Paramuricea</taxon>
    </lineage>
</organism>
<keyword evidence="18" id="KW-1185">Reference proteome</keyword>
<dbReference type="InterPro" id="IPR010598">
    <property type="entry name" value="C5-epim_C"/>
</dbReference>
<evidence type="ECO:0000256" key="8">
    <source>
        <dbReference type="ARBA" id="ARBA00022968"/>
    </source>
</evidence>
<dbReference type="GO" id="GO:0015012">
    <property type="term" value="P:heparan sulfate proteoglycan biosynthetic process"/>
    <property type="evidence" value="ECO:0007669"/>
    <property type="project" value="InterPro"/>
</dbReference>
<dbReference type="GO" id="GO:0030210">
    <property type="term" value="P:heparin proteoglycan biosynthetic process"/>
    <property type="evidence" value="ECO:0007669"/>
    <property type="project" value="UniProtKB-UniPathway"/>
</dbReference>
<dbReference type="GO" id="GO:0047464">
    <property type="term" value="F:heparosan-N-sulfate-glucuronate 5-epimerase activity"/>
    <property type="evidence" value="ECO:0007669"/>
    <property type="project" value="UniProtKB-EC"/>
</dbReference>
<keyword evidence="11" id="KW-0413">Isomerase</keyword>
<feature type="compositionally biased region" description="Acidic residues" evidence="13">
    <location>
        <begin position="75"/>
        <end position="95"/>
    </location>
</feature>
<dbReference type="EC" id="5.1.3.17" evidence="6"/>
<evidence type="ECO:0000256" key="5">
    <source>
        <dbReference type="ARBA" id="ARBA00005584"/>
    </source>
</evidence>
<feature type="domain" description="D-glucuronyl C5-epimerase beta-sandwich" evidence="16">
    <location>
        <begin position="275"/>
        <end position="400"/>
    </location>
</feature>
<evidence type="ECO:0000256" key="2">
    <source>
        <dbReference type="ARBA" id="ARBA00004606"/>
    </source>
</evidence>
<keyword evidence="10 14" id="KW-0472">Membrane</keyword>
<comment type="catalytic activity">
    <reaction evidence="1">
        <text>[heparosan-N-sulfate](n) = [heparan-N-sulfate](n)</text>
        <dbReference type="Rhea" id="RHEA:20197"/>
        <dbReference type="Rhea" id="RHEA-COMP:9556"/>
        <dbReference type="Rhea" id="RHEA-COMP:9557"/>
        <dbReference type="ChEBI" id="CHEBI:58041"/>
        <dbReference type="ChEBI" id="CHEBI:58287"/>
        <dbReference type="EC" id="5.1.3.17"/>
    </reaction>
</comment>
<accession>A0A7D9HFI5</accession>
<proteinExistence type="inferred from homology"/>
<evidence type="ECO:0000256" key="7">
    <source>
        <dbReference type="ARBA" id="ARBA00022692"/>
    </source>
</evidence>
<evidence type="ECO:0000313" key="18">
    <source>
        <dbReference type="Proteomes" id="UP001152795"/>
    </source>
</evidence>
<evidence type="ECO:0000256" key="3">
    <source>
        <dbReference type="ARBA" id="ARBA00004841"/>
    </source>
</evidence>
<evidence type="ECO:0000256" key="4">
    <source>
        <dbReference type="ARBA" id="ARBA00005093"/>
    </source>
</evidence>
<dbReference type="EMBL" id="CACRXK020000441">
    <property type="protein sequence ID" value="CAB3981900.1"/>
    <property type="molecule type" value="Genomic_DNA"/>
</dbReference>
<dbReference type="PANTHER" id="PTHR13174">
    <property type="entry name" value="D-GLUCURONYL C5-EPIMERASE"/>
    <property type="match status" value="1"/>
</dbReference>
<sequence>MRICWAFWLKMLRYTSRWNVVVIFCLGAMLFMWNRCQIGRFENGALPVLASSTRQHRGFEGDLPVEEKVGKKDDTSDEESEEITDSLVEESDENGGENGKKLRQESNNDAISYKNIDVLVNGESKIQGRIENKEVYVPFSFIRDYFEIEGKIVRDDFGKQFHVRHTNYEYFTPKTDTYDPHGSFLWFLNYNVEGRSRVKCITGVDEVPISTQWGPQGYRYPIQIAQYGLSHFSMWVERPKGVVKVVDDCEKTGSQEWVAEGKGAFVKNVYNAERKSRVMEFNTNGSPENFVTLPFASSSKTYVLSFDIFFKSSGSVSIKVEVGDTKTYTLVYNTSETLVEIRQDGATYGIGLTHKCRRITRNLWIDLNKALREKLGRKKDTKKRAKLRLTEIQSLTLQGEGFIDNVTLMENGHKAAFLAAARWLLKNQDQKGGWGIPVKRKLKTGAELEPGWYSAMAQGQALSILTRAYHVTKDLEYLNAAKRATALFHVKSKDNGILAIFMNKFKWYEEYPMTPSLFVLNGFLYSLMGLYDLKMTLPSEQRSEAEGLFKDGMTSLRAMILMYDSGSGTIYDLRHLTMDVEPNLARWDYHATHVNQLTWVTMIDSDPFYKEVLKRWKGYFKGIRAKHN</sequence>
<dbReference type="OrthoDB" id="5914444at2759"/>
<dbReference type="SUPFAM" id="SSF81853">
    <property type="entry name" value="Family 10 polysaccharide lyase"/>
    <property type="match status" value="1"/>
</dbReference>
<name>A0A7D9HFI5_PARCT</name>
<evidence type="ECO:0000259" key="15">
    <source>
        <dbReference type="Pfam" id="PF06662"/>
    </source>
</evidence>
<comment type="pathway">
    <text evidence="3">Glycan metabolism; heparin biosynthesis.</text>
</comment>
<evidence type="ECO:0000259" key="16">
    <source>
        <dbReference type="Pfam" id="PF21174"/>
    </source>
</evidence>
<dbReference type="AlphaFoldDB" id="A0A7D9HFI5"/>
<comment type="similarity">
    <text evidence="5">Belongs to the D-glucuronyl C5-epimerase family.</text>
</comment>
<feature type="domain" description="D-glucuronyl C5-epimerase C-terminal" evidence="15">
    <location>
        <begin position="428"/>
        <end position="617"/>
    </location>
</feature>
<comment type="subcellular location">
    <subcellularLocation>
        <location evidence="12">Endomembrane system</location>
        <topology evidence="12">Single-pass membrane protein</topology>
    </subcellularLocation>
    <subcellularLocation>
        <location evidence="2">Membrane</location>
        <topology evidence="2">Single-pass type II membrane protein</topology>
    </subcellularLocation>
</comment>
<dbReference type="InterPro" id="IPR039721">
    <property type="entry name" value="C5-epimerase"/>
</dbReference>
<gene>
    <name evidence="17" type="ORF">PACLA_8A077709</name>
</gene>
<protein>
    <recommendedName>
        <fullName evidence="6">heparosan-N-sulfate-glucuronate 5-epimerase</fullName>
        <ecNumber evidence="6">5.1.3.17</ecNumber>
    </recommendedName>
</protein>
<evidence type="ECO:0000256" key="12">
    <source>
        <dbReference type="ARBA" id="ARBA00037847"/>
    </source>
</evidence>
<comment type="pathway">
    <text evidence="4">Glycan metabolism; heparan sulfate biosynthesis.</text>
</comment>
<dbReference type="PANTHER" id="PTHR13174:SF3">
    <property type="entry name" value="D-GLUCURONYL C5-EPIMERASE"/>
    <property type="match status" value="1"/>
</dbReference>
<evidence type="ECO:0000256" key="1">
    <source>
        <dbReference type="ARBA" id="ARBA00000434"/>
    </source>
</evidence>
<dbReference type="UniPathway" id="UPA00862"/>
<reference evidence="17" key="1">
    <citation type="submission" date="2020-04" db="EMBL/GenBank/DDBJ databases">
        <authorList>
            <person name="Alioto T."/>
            <person name="Alioto T."/>
            <person name="Gomez Garrido J."/>
        </authorList>
    </citation>
    <scope>NUCLEOTIDE SEQUENCE</scope>
    <source>
        <strain evidence="17">A484AB</strain>
    </source>
</reference>
<dbReference type="GO" id="GO:0005794">
    <property type="term" value="C:Golgi apparatus"/>
    <property type="evidence" value="ECO:0007669"/>
    <property type="project" value="TreeGrafter"/>
</dbReference>
<evidence type="ECO:0000256" key="14">
    <source>
        <dbReference type="SAM" id="Phobius"/>
    </source>
</evidence>
<feature type="compositionally biased region" description="Basic and acidic residues" evidence="13">
    <location>
        <begin position="63"/>
        <end position="74"/>
    </location>
</feature>
<evidence type="ECO:0000256" key="6">
    <source>
        <dbReference type="ARBA" id="ARBA00012087"/>
    </source>
</evidence>
<comment type="caution">
    <text evidence="17">The sequence shown here is derived from an EMBL/GenBank/DDBJ whole genome shotgun (WGS) entry which is preliminary data.</text>
</comment>
<dbReference type="Proteomes" id="UP001152795">
    <property type="component" value="Unassembled WGS sequence"/>
</dbReference>
<evidence type="ECO:0000256" key="9">
    <source>
        <dbReference type="ARBA" id="ARBA00022989"/>
    </source>
</evidence>
<keyword evidence="9 14" id="KW-1133">Transmembrane helix</keyword>
<evidence type="ECO:0000256" key="11">
    <source>
        <dbReference type="ARBA" id="ARBA00023235"/>
    </source>
</evidence>
<evidence type="ECO:0000256" key="10">
    <source>
        <dbReference type="ARBA" id="ARBA00023136"/>
    </source>
</evidence>
<evidence type="ECO:0000256" key="13">
    <source>
        <dbReference type="SAM" id="MobiDB-lite"/>
    </source>
</evidence>
<keyword evidence="7 14" id="KW-0812">Transmembrane</keyword>
<keyword evidence="8" id="KW-0735">Signal-anchor</keyword>
<evidence type="ECO:0000313" key="17">
    <source>
        <dbReference type="EMBL" id="CAB3981900.1"/>
    </source>
</evidence>
<dbReference type="Pfam" id="PF21174">
    <property type="entry name" value="Glce_b_sandwich"/>
    <property type="match status" value="1"/>
</dbReference>
<feature type="region of interest" description="Disordered" evidence="13">
    <location>
        <begin position="63"/>
        <end position="104"/>
    </location>
</feature>
<feature type="transmembrane region" description="Helical" evidence="14">
    <location>
        <begin position="12"/>
        <end position="33"/>
    </location>
</feature>